<feature type="coiled-coil region" evidence="1">
    <location>
        <begin position="150"/>
        <end position="194"/>
    </location>
</feature>
<proteinExistence type="predicted"/>
<evidence type="ECO:0000259" key="3">
    <source>
        <dbReference type="Pfam" id="PF00646"/>
    </source>
</evidence>
<dbReference type="STRING" id="5364.A0A5C3NHJ4"/>
<evidence type="ECO:0000256" key="2">
    <source>
        <dbReference type="SAM" id="MobiDB-lite"/>
    </source>
</evidence>
<sequence>MAKVSSQLPLVPLRPRGGELRRINGISYDVMLEILRRMHPADLMHLSRTTKAFRSLIMSASSKWLWECSFSQDPTLPPCPAEFSLPFWTSFLFDRHCQECSVPNVDHDWGLLVRLCAKCADRVYCKHYGSFYDRVNISKLVLMRPYGRKHASLESQLLDVVKQYKQLEGDGVALKKFLEERAESVRRLKEITNRCSEWATELRRTRLEETLKQEGWAHEIAHMTQADREQFECHRLVAQPRGVLSHIGLKIICSRLLQFMEQCKAHRLEVEERRSTLTCRIYIASKALQQWKNSHPLLSELVPSLADFIRLPDVEKVLQRSDEEAIDLDTFCRIIPVGKQVQVWLKDILRRFADHMHDTKQDIPWVSKTSTPEEIVSALHLATTVLRCPHCDQEIPLSPVTDIADGSIAARGTMHTAYDPLGGLFSLFDEDESPVSSANRRKTTPISIPCLFGHSCQTFAGTTKPVEIVELVHGESVRVPVPGPGVWECPSLTVDKERGAVIEAIVRACGLSPATTTCKDMDREGRMACMVCPVKKDPGVWRFQCMTWRKAIEHVMKDHPKDISFRPLGDGPGDDIFTKPEPPPKPDVEVRQPRLLRRLRERLPDIRNIGNGSIGPEMATTLLGYPELRTRLLDLASSAPGPLSPEPKPVGVRTPLPDPVQLDFVDVLGDVSVREASLTHVLEYRGRLLKVRR</sequence>
<accession>A0A5C3NHJ4</accession>
<feature type="region of interest" description="Disordered" evidence="2">
    <location>
        <begin position="563"/>
        <end position="589"/>
    </location>
</feature>
<dbReference type="SUPFAM" id="SSF81383">
    <property type="entry name" value="F-box domain"/>
    <property type="match status" value="1"/>
</dbReference>
<dbReference type="Proteomes" id="UP000305948">
    <property type="component" value="Unassembled WGS sequence"/>
</dbReference>
<evidence type="ECO:0000313" key="5">
    <source>
        <dbReference type="Proteomes" id="UP000305948"/>
    </source>
</evidence>
<name>A0A5C3NHJ4_9AGAM</name>
<evidence type="ECO:0000256" key="1">
    <source>
        <dbReference type="SAM" id="Coils"/>
    </source>
</evidence>
<gene>
    <name evidence="4" type="ORF">OE88DRAFT_1649621</name>
</gene>
<keyword evidence="5" id="KW-1185">Reference proteome</keyword>
<organism evidence="4 5">
    <name type="scientific">Heliocybe sulcata</name>
    <dbReference type="NCBI Taxonomy" id="5364"/>
    <lineage>
        <taxon>Eukaryota</taxon>
        <taxon>Fungi</taxon>
        <taxon>Dikarya</taxon>
        <taxon>Basidiomycota</taxon>
        <taxon>Agaricomycotina</taxon>
        <taxon>Agaricomycetes</taxon>
        <taxon>Gloeophyllales</taxon>
        <taxon>Gloeophyllaceae</taxon>
        <taxon>Heliocybe</taxon>
    </lineage>
</organism>
<keyword evidence="1" id="KW-0175">Coiled coil</keyword>
<feature type="compositionally biased region" description="Basic and acidic residues" evidence="2">
    <location>
        <begin position="576"/>
        <end position="589"/>
    </location>
</feature>
<dbReference type="Pfam" id="PF00646">
    <property type="entry name" value="F-box"/>
    <property type="match status" value="1"/>
</dbReference>
<evidence type="ECO:0000313" key="4">
    <source>
        <dbReference type="EMBL" id="TFK56367.1"/>
    </source>
</evidence>
<feature type="domain" description="F-box" evidence="3">
    <location>
        <begin position="26"/>
        <end position="63"/>
    </location>
</feature>
<dbReference type="AlphaFoldDB" id="A0A5C3NHJ4"/>
<reference evidence="4 5" key="1">
    <citation type="journal article" date="2019" name="Nat. Ecol. Evol.">
        <title>Megaphylogeny resolves global patterns of mushroom evolution.</title>
        <authorList>
            <person name="Varga T."/>
            <person name="Krizsan K."/>
            <person name="Foldi C."/>
            <person name="Dima B."/>
            <person name="Sanchez-Garcia M."/>
            <person name="Sanchez-Ramirez S."/>
            <person name="Szollosi G.J."/>
            <person name="Szarkandi J.G."/>
            <person name="Papp V."/>
            <person name="Albert L."/>
            <person name="Andreopoulos W."/>
            <person name="Angelini C."/>
            <person name="Antonin V."/>
            <person name="Barry K.W."/>
            <person name="Bougher N.L."/>
            <person name="Buchanan P."/>
            <person name="Buyck B."/>
            <person name="Bense V."/>
            <person name="Catcheside P."/>
            <person name="Chovatia M."/>
            <person name="Cooper J."/>
            <person name="Damon W."/>
            <person name="Desjardin D."/>
            <person name="Finy P."/>
            <person name="Geml J."/>
            <person name="Haridas S."/>
            <person name="Hughes K."/>
            <person name="Justo A."/>
            <person name="Karasinski D."/>
            <person name="Kautmanova I."/>
            <person name="Kiss B."/>
            <person name="Kocsube S."/>
            <person name="Kotiranta H."/>
            <person name="LaButti K.M."/>
            <person name="Lechner B.E."/>
            <person name="Liimatainen K."/>
            <person name="Lipzen A."/>
            <person name="Lukacs Z."/>
            <person name="Mihaltcheva S."/>
            <person name="Morgado L.N."/>
            <person name="Niskanen T."/>
            <person name="Noordeloos M.E."/>
            <person name="Ohm R.A."/>
            <person name="Ortiz-Santana B."/>
            <person name="Ovrebo C."/>
            <person name="Racz N."/>
            <person name="Riley R."/>
            <person name="Savchenko A."/>
            <person name="Shiryaev A."/>
            <person name="Soop K."/>
            <person name="Spirin V."/>
            <person name="Szebenyi C."/>
            <person name="Tomsovsky M."/>
            <person name="Tulloss R.E."/>
            <person name="Uehling J."/>
            <person name="Grigoriev I.V."/>
            <person name="Vagvolgyi C."/>
            <person name="Papp T."/>
            <person name="Martin F.M."/>
            <person name="Miettinen O."/>
            <person name="Hibbett D.S."/>
            <person name="Nagy L.G."/>
        </authorList>
    </citation>
    <scope>NUCLEOTIDE SEQUENCE [LARGE SCALE GENOMIC DNA]</scope>
    <source>
        <strain evidence="4 5">OMC1185</strain>
    </source>
</reference>
<dbReference type="OrthoDB" id="2322499at2759"/>
<dbReference type="EMBL" id="ML213503">
    <property type="protein sequence ID" value="TFK56367.1"/>
    <property type="molecule type" value="Genomic_DNA"/>
</dbReference>
<protein>
    <recommendedName>
        <fullName evidence="3">F-box domain-containing protein</fullName>
    </recommendedName>
</protein>
<dbReference type="InterPro" id="IPR001810">
    <property type="entry name" value="F-box_dom"/>
</dbReference>
<dbReference type="InterPro" id="IPR036047">
    <property type="entry name" value="F-box-like_dom_sf"/>
</dbReference>